<dbReference type="InterPro" id="IPR016828">
    <property type="entry name" value="Alpha-L-arabinofuranosidase"/>
</dbReference>
<name>A0ABW0LT39_9BACL</name>
<keyword evidence="2" id="KW-0732">Signal</keyword>
<dbReference type="Pfam" id="PF04616">
    <property type="entry name" value="Glyco_hydro_43"/>
    <property type="match status" value="1"/>
</dbReference>
<dbReference type="CDD" id="cd18817">
    <property type="entry name" value="GH43f_LbAraf43-like"/>
    <property type="match status" value="1"/>
</dbReference>
<feature type="transmembrane region" description="Helical" evidence="6">
    <location>
        <begin position="7"/>
        <end position="25"/>
    </location>
</feature>
<evidence type="ECO:0000256" key="2">
    <source>
        <dbReference type="ARBA" id="ARBA00022729"/>
    </source>
</evidence>
<gene>
    <name evidence="7" type="ORF">ACFPPD_05395</name>
</gene>
<organism evidence="7 8">
    <name type="scientific">Cohnella suwonensis</name>
    <dbReference type="NCBI Taxonomy" id="696072"/>
    <lineage>
        <taxon>Bacteria</taxon>
        <taxon>Bacillati</taxon>
        <taxon>Bacillota</taxon>
        <taxon>Bacilli</taxon>
        <taxon>Bacillales</taxon>
        <taxon>Paenibacillaceae</taxon>
        <taxon>Cohnella</taxon>
    </lineage>
</organism>
<evidence type="ECO:0000313" key="7">
    <source>
        <dbReference type="EMBL" id="MFC5468147.1"/>
    </source>
</evidence>
<dbReference type="InterPro" id="IPR023296">
    <property type="entry name" value="Glyco_hydro_beta-prop_sf"/>
</dbReference>
<sequence>MQKILRLLTYVLLMLPVIVICSFIGQKGADHEALAVTKPEYKNPIIKQRADPWIYKHSDGYYYFTGSVPEYDRIELRRSKTIQGLDKAQPVVIWTKRESGPLSKHIWAPEIHRIDGKWYIYFAAARVDAPFDHRIYVLENDSENPMLGTWVEKGPIKTKWETFSIDATTFEHRGKRYLVWAQKDPNIYGNSNLYIAEMENPWIIKGEQAMLSKPEFPWEIIGFWVNEGPAVLKRNGKIFITYSGSATDANYAMGMLMADESSELLNSASWGKSKSPVFQSNAETGQYGPGHNSFTVTEDGKRDVLVYHARNYKEIVGDPLYDPNRHTRAQVFIWNKDGTPNFGVPVADSR</sequence>
<comment type="similarity">
    <text evidence="1 5">Belongs to the glycosyl hydrolase 43 family.</text>
</comment>
<proteinExistence type="inferred from homology"/>
<protein>
    <submittedName>
        <fullName evidence="7">Family 43 glycosylhydrolase</fullName>
    </submittedName>
</protein>
<accession>A0ABW0LT39</accession>
<dbReference type="PANTHER" id="PTHR43817:SF1">
    <property type="entry name" value="HYDROLASE, FAMILY 43, PUTATIVE (AFU_ORTHOLOGUE AFUA_3G01660)-RELATED"/>
    <property type="match status" value="1"/>
</dbReference>
<dbReference type="RefSeq" id="WP_378081439.1">
    <property type="nucleotide sequence ID" value="NZ_JBHSMH010000007.1"/>
</dbReference>
<evidence type="ECO:0000256" key="1">
    <source>
        <dbReference type="ARBA" id="ARBA00009865"/>
    </source>
</evidence>
<keyword evidence="6" id="KW-0812">Transmembrane</keyword>
<reference evidence="8" key="1">
    <citation type="journal article" date="2019" name="Int. J. Syst. Evol. Microbiol.">
        <title>The Global Catalogue of Microorganisms (GCM) 10K type strain sequencing project: providing services to taxonomists for standard genome sequencing and annotation.</title>
        <authorList>
            <consortium name="The Broad Institute Genomics Platform"/>
            <consortium name="The Broad Institute Genome Sequencing Center for Infectious Disease"/>
            <person name="Wu L."/>
            <person name="Ma J."/>
        </authorList>
    </citation>
    <scope>NUCLEOTIDE SEQUENCE [LARGE SCALE GENOMIC DNA]</scope>
    <source>
        <strain evidence="8">CCUG 57113</strain>
    </source>
</reference>
<keyword evidence="3 5" id="KW-0378">Hydrolase</keyword>
<dbReference type="Gene3D" id="2.115.10.20">
    <property type="entry name" value="Glycosyl hydrolase domain, family 43"/>
    <property type="match status" value="1"/>
</dbReference>
<keyword evidence="8" id="KW-1185">Reference proteome</keyword>
<evidence type="ECO:0000256" key="3">
    <source>
        <dbReference type="ARBA" id="ARBA00022801"/>
    </source>
</evidence>
<dbReference type="Proteomes" id="UP001596105">
    <property type="component" value="Unassembled WGS sequence"/>
</dbReference>
<keyword evidence="4 5" id="KW-0326">Glycosidase</keyword>
<dbReference type="EMBL" id="JBHSMH010000007">
    <property type="protein sequence ID" value="MFC5468147.1"/>
    <property type="molecule type" value="Genomic_DNA"/>
</dbReference>
<comment type="caution">
    <text evidence="7">The sequence shown here is derived from an EMBL/GenBank/DDBJ whole genome shotgun (WGS) entry which is preliminary data.</text>
</comment>
<evidence type="ECO:0000256" key="5">
    <source>
        <dbReference type="RuleBase" id="RU361187"/>
    </source>
</evidence>
<dbReference type="PANTHER" id="PTHR43817">
    <property type="entry name" value="GLYCOSYL HYDROLASE"/>
    <property type="match status" value="1"/>
</dbReference>
<dbReference type="SUPFAM" id="SSF75005">
    <property type="entry name" value="Arabinanase/levansucrase/invertase"/>
    <property type="match status" value="1"/>
</dbReference>
<keyword evidence="6" id="KW-0472">Membrane</keyword>
<evidence type="ECO:0000256" key="6">
    <source>
        <dbReference type="SAM" id="Phobius"/>
    </source>
</evidence>
<dbReference type="PIRSF" id="PIRSF025414">
    <property type="entry name" value="Alpha-L-arabinofuranosidase"/>
    <property type="match status" value="1"/>
</dbReference>
<dbReference type="InterPro" id="IPR006710">
    <property type="entry name" value="Glyco_hydro_43"/>
</dbReference>
<evidence type="ECO:0000313" key="8">
    <source>
        <dbReference type="Proteomes" id="UP001596105"/>
    </source>
</evidence>
<evidence type="ECO:0000256" key="4">
    <source>
        <dbReference type="ARBA" id="ARBA00023295"/>
    </source>
</evidence>
<keyword evidence="6" id="KW-1133">Transmembrane helix</keyword>